<dbReference type="RefSeq" id="WP_199109777.1">
    <property type="nucleotide sequence ID" value="NZ_JAHWXQ010000002.1"/>
</dbReference>
<dbReference type="Proteomes" id="UP000774935">
    <property type="component" value="Unassembled WGS sequence"/>
</dbReference>
<dbReference type="EMBL" id="JAHWXQ010000002">
    <property type="protein sequence ID" value="MBW3365276.1"/>
    <property type="molecule type" value="Genomic_DNA"/>
</dbReference>
<evidence type="ECO:0000313" key="3">
    <source>
        <dbReference type="Proteomes" id="UP000774935"/>
    </source>
</evidence>
<accession>A0ABS6XBN3</accession>
<protein>
    <submittedName>
        <fullName evidence="2">Chain length determinant protein</fullName>
    </submittedName>
</protein>
<evidence type="ECO:0000256" key="1">
    <source>
        <dbReference type="SAM" id="Phobius"/>
    </source>
</evidence>
<keyword evidence="1" id="KW-0812">Transmembrane</keyword>
<evidence type="ECO:0000313" key="2">
    <source>
        <dbReference type="EMBL" id="MBW3365276.1"/>
    </source>
</evidence>
<keyword evidence="1" id="KW-0472">Membrane</keyword>
<proteinExistence type="predicted"/>
<feature type="transmembrane region" description="Helical" evidence="1">
    <location>
        <begin position="267"/>
        <end position="290"/>
    </location>
</feature>
<sequence>METKEDQDIKRIMMEKDEIDLSYIINKINRLFTYIGRGLVNFKLFIFRNTKLISLISLMGVLVGYFAFENTKPYYTSSMTLVLADFRNQFVEDHLNKISLLVKDDNYEALSERLKIPIEEAQQIKKMSFSNLDEARISEDSVLTGSPFRIELMLYNKGLFDDMEESITEYLESNRYFSKQKRIRQRELEGLIGKYKQDIASIDSVKIAVANLRGPANGFVYGEPLDPTNLYKESVNMYQQQAHLESELERLENVQVVVGFAPQSKPAWPILPIFLAAGALAGFIIALIVAQMFDSKKKIKV</sequence>
<keyword evidence="1" id="KW-1133">Transmembrane helix</keyword>
<gene>
    <name evidence="2" type="ORF">KYK27_09485</name>
</gene>
<feature type="transmembrane region" description="Helical" evidence="1">
    <location>
        <begin position="52"/>
        <end position="68"/>
    </location>
</feature>
<comment type="caution">
    <text evidence="2">The sequence shown here is derived from an EMBL/GenBank/DDBJ whole genome shotgun (WGS) entry which is preliminary data.</text>
</comment>
<keyword evidence="3" id="KW-1185">Reference proteome</keyword>
<name>A0ABS6XBN3_9BACT</name>
<reference evidence="2 3" key="1">
    <citation type="submission" date="2021-07" db="EMBL/GenBank/DDBJ databases">
        <authorList>
            <person name="Kim M.K."/>
        </authorList>
    </citation>
    <scope>NUCLEOTIDE SEQUENCE [LARGE SCALE GENOMIC DNA]</scope>
    <source>
        <strain evidence="2 3">HLY7-15</strain>
    </source>
</reference>
<organism evidence="2 3">
    <name type="scientific">Pontibacter populi</name>
    <dbReference type="NCBI Taxonomy" id="890055"/>
    <lineage>
        <taxon>Bacteria</taxon>
        <taxon>Pseudomonadati</taxon>
        <taxon>Bacteroidota</taxon>
        <taxon>Cytophagia</taxon>
        <taxon>Cytophagales</taxon>
        <taxon>Hymenobacteraceae</taxon>
        <taxon>Pontibacter</taxon>
    </lineage>
</organism>